<dbReference type="InterPro" id="IPR003400">
    <property type="entry name" value="ExbD"/>
</dbReference>
<dbReference type="Proteomes" id="UP000031246">
    <property type="component" value="Unassembled WGS sequence"/>
</dbReference>
<evidence type="ECO:0000313" key="9">
    <source>
        <dbReference type="EMBL" id="KIA95422.1"/>
    </source>
</evidence>
<evidence type="ECO:0000256" key="2">
    <source>
        <dbReference type="ARBA" id="ARBA00005811"/>
    </source>
</evidence>
<organism evidence="9 10">
    <name type="scientific">Pedobacter kyungheensis</name>
    <dbReference type="NCBI Taxonomy" id="1069985"/>
    <lineage>
        <taxon>Bacteria</taxon>
        <taxon>Pseudomonadati</taxon>
        <taxon>Bacteroidota</taxon>
        <taxon>Sphingobacteriia</taxon>
        <taxon>Sphingobacteriales</taxon>
        <taxon>Sphingobacteriaceae</taxon>
        <taxon>Pedobacter</taxon>
    </lineage>
</organism>
<sequence length="168" mass="18659">MAELNTGGKKATPRVDMTPMVDLMFLLVTFFILTTSISTPQAMDIVKPDKDDNNKDNRLELKASKTMTILLGKHDKVAWYMGEAGASAPTYENLSQVDKSIIENRKKADASGVKGEFVVLVKPTSGSNFKNFVDIMDELEILKVKVRQIDDDNILDSEKESMKSQGIL</sequence>
<evidence type="ECO:0000256" key="5">
    <source>
        <dbReference type="ARBA" id="ARBA00022989"/>
    </source>
</evidence>
<evidence type="ECO:0000256" key="1">
    <source>
        <dbReference type="ARBA" id="ARBA00004162"/>
    </source>
</evidence>
<name>A0A0C1FR41_9SPHI</name>
<keyword evidence="7" id="KW-0653">Protein transport</keyword>
<dbReference type="AlphaFoldDB" id="A0A0C1FR41"/>
<evidence type="ECO:0000256" key="7">
    <source>
        <dbReference type="RuleBase" id="RU003879"/>
    </source>
</evidence>
<evidence type="ECO:0000256" key="8">
    <source>
        <dbReference type="SAM" id="Phobius"/>
    </source>
</evidence>
<keyword evidence="5 8" id="KW-1133">Transmembrane helix</keyword>
<gene>
    <name evidence="9" type="ORF">OC25_06175</name>
</gene>
<proteinExistence type="inferred from homology"/>
<evidence type="ECO:0000256" key="3">
    <source>
        <dbReference type="ARBA" id="ARBA00022475"/>
    </source>
</evidence>
<evidence type="ECO:0000256" key="4">
    <source>
        <dbReference type="ARBA" id="ARBA00022692"/>
    </source>
</evidence>
<keyword evidence="6 8" id="KW-0472">Membrane</keyword>
<dbReference type="PANTHER" id="PTHR30558">
    <property type="entry name" value="EXBD MEMBRANE COMPONENT OF PMF-DRIVEN MACROMOLECULE IMPORT SYSTEM"/>
    <property type="match status" value="1"/>
</dbReference>
<dbReference type="GO" id="GO:0005886">
    <property type="term" value="C:plasma membrane"/>
    <property type="evidence" value="ECO:0007669"/>
    <property type="project" value="UniProtKB-SubCell"/>
</dbReference>
<comment type="subcellular location">
    <subcellularLocation>
        <location evidence="1">Cell membrane</location>
        <topology evidence="1">Single-pass membrane protein</topology>
    </subcellularLocation>
    <subcellularLocation>
        <location evidence="7">Cell membrane</location>
        <topology evidence="7">Single-pass type II membrane protein</topology>
    </subcellularLocation>
</comment>
<dbReference type="OrthoDB" id="952702at2"/>
<reference evidence="9 10" key="1">
    <citation type="submission" date="2014-10" db="EMBL/GenBank/DDBJ databases">
        <title>Pedobacter Kyungheensis.</title>
        <authorList>
            <person name="Anderson B.M."/>
            <person name="Newman J.D."/>
        </authorList>
    </citation>
    <scope>NUCLEOTIDE SEQUENCE [LARGE SCALE GENOMIC DNA]</scope>
    <source>
        <strain evidence="9 10">KACC 16221</strain>
    </source>
</reference>
<keyword evidence="10" id="KW-1185">Reference proteome</keyword>
<dbReference type="GO" id="GO:0015031">
    <property type="term" value="P:protein transport"/>
    <property type="evidence" value="ECO:0007669"/>
    <property type="project" value="UniProtKB-KW"/>
</dbReference>
<comment type="caution">
    <text evidence="9">The sequence shown here is derived from an EMBL/GenBank/DDBJ whole genome shotgun (WGS) entry which is preliminary data.</text>
</comment>
<dbReference type="PANTHER" id="PTHR30558:SF3">
    <property type="entry name" value="BIOPOLYMER TRANSPORT PROTEIN EXBD-RELATED"/>
    <property type="match status" value="1"/>
</dbReference>
<dbReference type="RefSeq" id="WP_039472958.1">
    <property type="nucleotide sequence ID" value="NZ_JSYN01000005.1"/>
</dbReference>
<evidence type="ECO:0000313" key="10">
    <source>
        <dbReference type="Proteomes" id="UP000031246"/>
    </source>
</evidence>
<comment type="similarity">
    <text evidence="2 7">Belongs to the ExbD/TolR family.</text>
</comment>
<dbReference type="GO" id="GO:0022857">
    <property type="term" value="F:transmembrane transporter activity"/>
    <property type="evidence" value="ECO:0007669"/>
    <property type="project" value="InterPro"/>
</dbReference>
<keyword evidence="3" id="KW-1003">Cell membrane</keyword>
<dbReference type="EMBL" id="JSYN01000005">
    <property type="protein sequence ID" value="KIA95422.1"/>
    <property type="molecule type" value="Genomic_DNA"/>
</dbReference>
<feature type="transmembrane region" description="Helical" evidence="8">
    <location>
        <begin position="20"/>
        <end position="37"/>
    </location>
</feature>
<accession>A0A0C1FR41</accession>
<keyword evidence="7" id="KW-0813">Transport</keyword>
<dbReference type="Pfam" id="PF02472">
    <property type="entry name" value="ExbD"/>
    <property type="match status" value="1"/>
</dbReference>
<protein>
    <submittedName>
        <fullName evidence="9">Biopolymer transporter ExbD</fullName>
    </submittedName>
</protein>
<evidence type="ECO:0000256" key="6">
    <source>
        <dbReference type="ARBA" id="ARBA00023136"/>
    </source>
</evidence>
<keyword evidence="4 7" id="KW-0812">Transmembrane</keyword>